<feature type="active site" evidence="2">
    <location>
        <position position="134"/>
    </location>
</feature>
<comment type="function">
    <text evidence="2">Removes the formyl group from the N-terminal Met of newly synthesized proteins. Requires at least a dipeptide for an efficient rate of reaction. N-terminal L-methionine is a prerequisite for activity but the enzyme has broad specificity at other positions.</text>
</comment>
<organism evidence="3 4">
    <name type="scientific">Candidatus Edwardsbacteria bacterium GWF2_54_11</name>
    <dbReference type="NCBI Taxonomy" id="1817851"/>
    <lineage>
        <taxon>Bacteria</taxon>
        <taxon>Candidatus Edwardsiibacteriota</taxon>
    </lineage>
</organism>
<dbReference type="NCBIfam" id="TIGR00079">
    <property type="entry name" value="pept_deformyl"/>
    <property type="match status" value="1"/>
</dbReference>
<dbReference type="EMBL" id="MFFM01000009">
    <property type="protein sequence ID" value="OGF14105.1"/>
    <property type="molecule type" value="Genomic_DNA"/>
</dbReference>
<dbReference type="SUPFAM" id="SSF56420">
    <property type="entry name" value="Peptide deformylase"/>
    <property type="match status" value="1"/>
</dbReference>
<gene>
    <name evidence="2" type="primary">def</name>
    <name evidence="3" type="ORF">A2024_06135</name>
</gene>
<dbReference type="NCBIfam" id="NF001159">
    <property type="entry name" value="PRK00150.1-3"/>
    <property type="match status" value="1"/>
</dbReference>
<sequence length="165" mass="18358">MPIRIFGDPVLRKKAQVIENIDGSIDRLARGMVESLSQARGLGLAAPQVGQSKAICIINLPLLDEKVKQPLVVINPRIHLREGEVIYEEGCLSFPGIYAEVSRPKKIALTGFDLDGNALEYEADDILARVFLHEADHLDGVLFIDHLSIIKRQLLKTKLKNLNQD</sequence>
<dbReference type="Gene3D" id="3.90.45.10">
    <property type="entry name" value="Peptide deformylase"/>
    <property type="match status" value="1"/>
</dbReference>
<dbReference type="InterPro" id="IPR023635">
    <property type="entry name" value="Peptide_deformylase"/>
</dbReference>
<dbReference type="PRINTS" id="PR01576">
    <property type="entry name" value="PDEFORMYLASE"/>
</dbReference>
<feature type="binding site" evidence="2">
    <location>
        <position position="137"/>
    </location>
    <ligand>
        <name>Fe cation</name>
        <dbReference type="ChEBI" id="CHEBI:24875"/>
    </ligand>
</feature>
<evidence type="ECO:0000256" key="2">
    <source>
        <dbReference type="HAMAP-Rule" id="MF_00163"/>
    </source>
</evidence>
<comment type="cofactor">
    <cofactor evidence="2">
        <name>Fe(2+)</name>
        <dbReference type="ChEBI" id="CHEBI:29033"/>
    </cofactor>
    <text evidence="2">Binds 1 Fe(2+) ion.</text>
</comment>
<dbReference type="Pfam" id="PF01327">
    <property type="entry name" value="Pep_deformylase"/>
    <property type="match status" value="1"/>
</dbReference>
<keyword evidence="2" id="KW-0408">Iron</keyword>
<feature type="binding site" evidence="2">
    <location>
        <position position="133"/>
    </location>
    <ligand>
        <name>Fe cation</name>
        <dbReference type="ChEBI" id="CHEBI:24875"/>
    </ligand>
</feature>
<comment type="similarity">
    <text evidence="1 2">Belongs to the polypeptide deformylase family.</text>
</comment>
<dbReference type="PANTHER" id="PTHR10458:SF22">
    <property type="entry name" value="PEPTIDE DEFORMYLASE"/>
    <property type="match status" value="1"/>
</dbReference>
<dbReference type="PIRSF" id="PIRSF004749">
    <property type="entry name" value="Pep_def"/>
    <property type="match status" value="1"/>
</dbReference>
<reference evidence="3 4" key="1">
    <citation type="journal article" date="2016" name="Nat. Commun.">
        <title>Thousands of microbial genomes shed light on interconnected biogeochemical processes in an aquifer system.</title>
        <authorList>
            <person name="Anantharaman K."/>
            <person name="Brown C.T."/>
            <person name="Hug L.A."/>
            <person name="Sharon I."/>
            <person name="Castelle C.J."/>
            <person name="Probst A.J."/>
            <person name="Thomas B.C."/>
            <person name="Singh A."/>
            <person name="Wilkins M.J."/>
            <person name="Karaoz U."/>
            <person name="Brodie E.L."/>
            <person name="Williams K.H."/>
            <person name="Hubbard S.S."/>
            <person name="Banfield J.F."/>
        </authorList>
    </citation>
    <scope>NUCLEOTIDE SEQUENCE [LARGE SCALE GENOMIC DNA]</scope>
</reference>
<protein>
    <recommendedName>
        <fullName evidence="2">Peptide deformylase</fullName>
        <shortName evidence="2">PDF</shortName>
        <ecNumber evidence="2">3.5.1.88</ecNumber>
    </recommendedName>
    <alternativeName>
        <fullName evidence="2">Polypeptide deformylase</fullName>
    </alternativeName>
</protein>
<feature type="binding site" evidence="2">
    <location>
        <position position="91"/>
    </location>
    <ligand>
        <name>Fe cation</name>
        <dbReference type="ChEBI" id="CHEBI:24875"/>
    </ligand>
</feature>
<name>A0A1F5RI11_9BACT</name>
<dbReference type="PANTHER" id="PTHR10458">
    <property type="entry name" value="PEPTIDE DEFORMYLASE"/>
    <property type="match status" value="1"/>
</dbReference>
<accession>A0A1F5RI11</accession>
<comment type="caution">
    <text evidence="3">The sequence shown here is derived from an EMBL/GenBank/DDBJ whole genome shotgun (WGS) entry which is preliminary data.</text>
</comment>
<comment type="catalytic activity">
    <reaction evidence="2">
        <text>N-terminal N-formyl-L-methionyl-[peptide] + H2O = N-terminal L-methionyl-[peptide] + formate</text>
        <dbReference type="Rhea" id="RHEA:24420"/>
        <dbReference type="Rhea" id="RHEA-COMP:10639"/>
        <dbReference type="Rhea" id="RHEA-COMP:10640"/>
        <dbReference type="ChEBI" id="CHEBI:15377"/>
        <dbReference type="ChEBI" id="CHEBI:15740"/>
        <dbReference type="ChEBI" id="CHEBI:49298"/>
        <dbReference type="ChEBI" id="CHEBI:64731"/>
        <dbReference type="EC" id="3.5.1.88"/>
    </reaction>
</comment>
<dbReference type="Proteomes" id="UP000177230">
    <property type="component" value="Unassembled WGS sequence"/>
</dbReference>
<dbReference type="HAMAP" id="MF_00163">
    <property type="entry name" value="Pep_deformylase"/>
    <property type="match status" value="1"/>
</dbReference>
<evidence type="ECO:0000256" key="1">
    <source>
        <dbReference type="ARBA" id="ARBA00010759"/>
    </source>
</evidence>
<evidence type="ECO:0000313" key="3">
    <source>
        <dbReference type="EMBL" id="OGF14105.1"/>
    </source>
</evidence>
<proteinExistence type="inferred from homology"/>
<evidence type="ECO:0000313" key="4">
    <source>
        <dbReference type="Proteomes" id="UP000177230"/>
    </source>
</evidence>
<dbReference type="CDD" id="cd00487">
    <property type="entry name" value="Pep_deformylase"/>
    <property type="match status" value="1"/>
</dbReference>
<dbReference type="GO" id="GO:0046872">
    <property type="term" value="F:metal ion binding"/>
    <property type="evidence" value="ECO:0007669"/>
    <property type="project" value="UniProtKB-KW"/>
</dbReference>
<dbReference type="InterPro" id="IPR036821">
    <property type="entry name" value="Peptide_deformylase_sf"/>
</dbReference>
<keyword evidence="2" id="KW-0479">Metal-binding</keyword>
<dbReference type="EC" id="3.5.1.88" evidence="2"/>
<keyword evidence="2" id="KW-0378">Hydrolase</keyword>
<dbReference type="AlphaFoldDB" id="A0A1F5RI11"/>
<dbReference type="GO" id="GO:0042586">
    <property type="term" value="F:peptide deformylase activity"/>
    <property type="evidence" value="ECO:0007669"/>
    <property type="project" value="UniProtKB-UniRule"/>
</dbReference>
<keyword evidence="2" id="KW-0648">Protein biosynthesis</keyword>
<dbReference type="GO" id="GO:0006412">
    <property type="term" value="P:translation"/>
    <property type="evidence" value="ECO:0007669"/>
    <property type="project" value="UniProtKB-UniRule"/>
</dbReference>